<dbReference type="KEGG" id="oyw:OdinLCB4_005150"/>
<dbReference type="InterPro" id="IPR027386">
    <property type="entry name" value="Rbsml_uL15_N"/>
</dbReference>
<dbReference type="InterPro" id="IPR001196">
    <property type="entry name" value="Ribosomal_uL15_CS"/>
</dbReference>
<dbReference type="EMBL" id="CP091871">
    <property type="protein sequence ID" value="WEU39859.1"/>
    <property type="molecule type" value="Genomic_DNA"/>
</dbReference>
<keyword evidence="2 5" id="KW-0689">Ribosomal protein</keyword>
<evidence type="ECO:0000256" key="1">
    <source>
        <dbReference type="ARBA" id="ARBA00007320"/>
    </source>
</evidence>
<gene>
    <name evidence="5" type="primary">rpl15</name>
    <name evidence="9" type="ORF">OdinLCB4_005150</name>
</gene>
<evidence type="ECO:0000256" key="4">
    <source>
        <dbReference type="ARBA" id="ARBA00035200"/>
    </source>
</evidence>
<evidence type="ECO:0000259" key="8">
    <source>
        <dbReference type="Pfam" id="PF00828"/>
    </source>
</evidence>
<evidence type="ECO:0000256" key="6">
    <source>
        <dbReference type="RuleBase" id="RU003888"/>
    </source>
</evidence>
<evidence type="ECO:0000256" key="5">
    <source>
        <dbReference type="HAMAP-Rule" id="MF_01341"/>
    </source>
</evidence>
<dbReference type="GO" id="GO:0003735">
    <property type="term" value="F:structural constituent of ribosome"/>
    <property type="evidence" value="ECO:0007669"/>
    <property type="project" value="InterPro"/>
</dbReference>
<organism evidence="9 10">
    <name type="scientific">Odinarchaeota yellowstonii (strain LCB_4)</name>
    <dbReference type="NCBI Taxonomy" id="1841599"/>
    <lineage>
        <taxon>Archaea</taxon>
        <taxon>Promethearchaeati</taxon>
        <taxon>Candidatus Odinarchaeota</taxon>
        <taxon>Candidatus Odinarchaeia</taxon>
        <taxon>Candidatus Odinarchaeales</taxon>
        <taxon>Candidatus Odinarchaeaceae</taxon>
        <taxon>Candidatus Odinarchaeum</taxon>
    </lineage>
</organism>
<dbReference type="Gene3D" id="3.100.10.10">
    <property type="match status" value="1"/>
</dbReference>
<evidence type="ECO:0000256" key="7">
    <source>
        <dbReference type="SAM" id="MobiDB-lite"/>
    </source>
</evidence>
<dbReference type="SUPFAM" id="SSF52080">
    <property type="entry name" value="Ribosomal proteins L15p and L18e"/>
    <property type="match status" value="1"/>
</dbReference>
<evidence type="ECO:0000313" key="10">
    <source>
        <dbReference type="Proteomes" id="UP000186851"/>
    </source>
</evidence>
<keyword evidence="3 5" id="KW-0687">Ribonucleoprotein</keyword>
<protein>
    <recommendedName>
        <fullName evidence="4 5">Large ribosomal subunit protein uL15</fullName>
    </recommendedName>
</protein>
<comment type="function">
    <text evidence="5">Binds to the 23S rRNA.</text>
</comment>
<dbReference type="Pfam" id="PF00828">
    <property type="entry name" value="Ribosomal_L27A"/>
    <property type="match status" value="1"/>
</dbReference>
<dbReference type="Gene3D" id="4.10.990.10">
    <property type="match status" value="1"/>
</dbReference>
<feature type="domain" description="Large ribosomal subunit protein uL15/eL18" evidence="8">
    <location>
        <begin position="73"/>
        <end position="142"/>
    </location>
</feature>
<dbReference type="PROSITE" id="PS00475">
    <property type="entry name" value="RIBOSOMAL_L15"/>
    <property type="match status" value="1"/>
</dbReference>
<dbReference type="PANTHER" id="PTHR11721">
    <property type="entry name" value="60S RIBOSOMAL PROTEIN L27A"/>
    <property type="match status" value="1"/>
</dbReference>
<sequence>MALRFDKKVRKYRGGRTYGYGRVGQHRKSGMKGGKGFAGMKKHGKSWILAHMPDYFGKRGFKAPSTMTGRVKPITLRELDYLVKRLGVDSNSKTKLPTINLKDHGYNKLLSTGYLSTPLEVIVEKATAKAISKVEAIGGKVVLAGES</sequence>
<comment type="subunit">
    <text evidence="5">Part of the 50S ribosomal subunit.</text>
</comment>
<dbReference type="GO" id="GO:0022625">
    <property type="term" value="C:cytosolic large ribosomal subunit"/>
    <property type="evidence" value="ECO:0007669"/>
    <property type="project" value="TreeGrafter"/>
</dbReference>
<dbReference type="PANTHER" id="PTHR11721:SF3">
    <property type="entry name" value="LARGE RIBOSOMAL SUBUNIT PROTEIN UL15"/>
    <property type="match status" value="1"/>
</dbReference>
<evidence type="ECO:0000256" key="3">
    <source>
        <dbReference type="ARBA" id="ARBA00023274"/>
    </source>
</evidence>
<name>A0AAF0D1E6_ODILC</name>
<reference evidence="9" key="2">
    <citation type="journal article" date="2022" name="Nat. Microbiol.">
        <title>A closed Candidatus Odinarchaeum chromosome exposes Asgard archaeal viruses.</title>
        <authorList>
            <person name="Tamarit D."/>
            <person name="Caceres E.F."/>
            <person name="Krupovic M."/>
            <person name="Nijland R."/>
            <person name="Eme L."/>
            <person name="Robinson N.P."/>
            <person name="Ettema T.J.G."/>
        </authorList>
    </citation>
    <scope>NUCLEOTIDE SEQUENCE</scope>
    <source>
        <strain evidence="9">LCB_4</strain>
    </source>
</reference>
<keyword evidence="5" id="KW-0694">RNA-binding</keyword>
<dbReference type="AlphaFoldDB" id="A0AAF0D1E6"/>
<dbReference type="GO" id="GO:0019843">
    <property type="term" value="F:rRNA binding"/>
    <property type="evidence" value="ECO:0007669"/>
    <property type="project" value="UniProtKB-UniRule"/>
</dbReference>
<dbReference type="InterPro" id="IPR030878">
    <property type="entry name" value="Ribosomal_uL15"/>
</dbReference>
<proteinExistence type="inferred from homology"/>
<evidence type="ECO:0000313" key="9">
    <source>
        <dbReference type="EMBL" id="WEU39859.1"/>
    </source>
</evidence>
<keyword evidence="5" id="KW-0699">rRNA-binding</keyword>
<comment type="similarity">
    <text evidence="1 5 6">Belongs to the universal ribosomal protein uL15 family.</text>
</comment>
<feature type="region of interest" description="Disordered" evidence="7">
    <location>
        <begin position="17"/>
        <end position="36"/>
    </location>
</feature>
<dbReference type="HAMAP" id="MF_01341">
    <property type="entry name" value="Ribosomal_uL15"/>
    <property type="match status" value="1"/>
</dbReference>
<dbReference type="Proteomes" id="UP000186851">
    <property type="component" value="Chromosome"/>
</dbReference>
<evidence type="ECO:0000256" key="2">
    <source>
        <dbReference type="ARBA" id="ARBA00022980"/>
    </source>
</evidence>
<reference evidence="9" key="1">
    <citation type="journal article" date="2017" name="Nature">
        <title>Asgard archaea illuminate the origin of eukaryotic cellular complexity.</title>
        <authorList>
            <person name="Zaremba-Niedzwiedzka K."/>
            <person name="Caceres E.F."/>
            <person name="Saw J.H."/>
            <person name="Backstrom D."/>
            <person name="Juzokaite L."/>
            <person name="Vancaester E."/>
            <person name="Seitz K.W."/>
            <person name="Anantharaman K."/>
            <person name="Starnawski P."/>
            <person name="Kjeldsen K.U."/>
            <person name="Scott M.B."/>
            <person name="Nunoura T."/>
            <person name="Banfield J.F."/>
            <person name="Schramm A."/>
            <person name="Baker B.J."/>
            <person name="Spang A."/>
            <person name="Ettema T.J.G."/>
        </authorList>
    </citation>
    <scope>NUCLEOTIDE SEQUENCE</scope>
    <source>
        <strain evidence="9">LCB_4</strain>
    </source>
</reference>
<accession>A0AAF0D1E6</accession>
<dbReference type="GO" id="GO:0006412">
    <property type="term" value="P:translation"/>
    <property type="evidence" value="ECO:0007669"/>
    <property type="project" value="UniProtKB-UniRule"/>
</dbReference>
<dbReference type="InterPro" id="IPR021131">
    <property type="entry name" value="Ribosomal_uL15/eL18"/>
</dbReference>
<dbReference type="InterPro" id="IPR036227">
    <property type="entry name" value="Ribosomal_uL15/eL18_sf"/>
</dbReference>